<keyword evidence="1" id="KW-0175">Coiled coil</keyword>
<gene>
    <name evidence="3" type="ORF">H4W34_000452</name>
</gene>
<dbReference type="InterPro" id="IPR004401">
    <property type="entry name" value="YbaB/EbfC"/>
</dbReference>
<keyword evidence="4" id="KW-1185">Reference proteome</keyword>
<evidence type="ECO:0000313" key="4">
    <source>
        <dbReference type="Proteomes" id="UP000627838"/>
    </source>
</evidence>
<accession>A0ABR9JJ95</accession>
<dbReference type="Pfam" id="PF02575">
    <property type="entry name" value="YbaB_DNA_bd"/>
    <property type="match status" value="1"/>
</dbReference>
<feature type="compositionally biased region" description="Basic and acidic residues" evidence="2">
    <location>
        <begin position="1"/>
        <end position="11"/>
    </location>
</feature>
<evidence type="ECO:0000256" key="1">
    <source>
        <dbReference type="SAM" id="Coils"/>
    </source>
</evidence>
<dbReference type="EMBL" id="JADBDZ010000001">
    <property type="protein sequence ID" value="MBE1530619.1"/>
    <property type="molecule type" value="Genomic_DNA"/>
</dbReference>
<reference evidence="3 4" key="1">
    <citation type="submission" date="2020-10" db="EMBL/GenBank/DDBJ databases">
        <title>Sequencing the genomes of 1000 actinobacteria strains.</title>
        <authorList>
            <person name="Klenk H.-P."/>
        </authorList>
    </citation>
    <scope>NUCLEOTIDE SEQUENCE [LARGE SCALE GENOMIC DNA]</scope>
    <source>
        <strain evidence="3 4">DSM 46744</strain>
    </source>
</reference>
<dbReference type="RefSeq" id="WP_192757607.1">
    <property type="nucleotide sequence ID" value="NZ_JADBDZ010000001.1"/>
</dbReference>
<evidence type="ECO:0000256" key="2">
    <source>
        <dbReference type="SAM" id="MobiDB-lite"/>
    </source>
</evidence>
<dbReference type="SUPFAM" id="SSF82607">
    <property type="entry name" value="YbaB-like"/>
    <property type="match status" value="1"/>
</dbReference>
<organism evidence="3 4">
    <name type="scientific">Actinomadura algeriensis</name>
    <dbReference type="NCBI Taxonomy" id="1679523"/>
    <lineage>
        <taxon>Bacteria</taxon>
        <taxon>Bacillati</taxon>
        <taxon>Actinomycetota</taxon>
        <taxon>Actinomycetes</taxon>
        <taxon>Streptosporangiales</taxon>
        <taxon>Thermomonosporaceae</taxon>
        <taxon>Actinomadura</taxon>
    </lineage>
</organism>
<keyword evidence="3" id="KW-0238">DNA-binding</keyword>
<dbReference type="Gene3D" id="3.30.1310.10">
    <property type="entry name" value="Nucleoid-associated protein YbaB-like domain"/>
    <property type="match status" value="1"/>
</dbReference>
<comment type="caution">
    <text evidence="3">The sequence shown here is derived from an EMBL/GenBank/DDBJ whole genome shotgun (WGS) entry which is preliminary data.</text>
</comment>
<proteinExistence type="predicted"/>
<name>A0ABR9JJ95_9ACTN</name>
<feature type="region of interest" description="Disordered" evidence="2">
    <location>
        <begin position="1"/>
        <end position="30"/>
    </location>
</feature>
<feature type="coiled-coil region" evidence="1">
    <location>
        <begin position="71"/>
        <end position="128"/>
    </location>
</feature>
<protein>
    <submittedName>
        <fullName evidence="3">DNA-binding protein YbaB</fullName>
    </submittedName>
</protein>
<evidence type="ECO:0000313" key="3">
    <source>
        <dbReference type="EMBL" id="MBE1530619.1"/>
    </source>
</evidence>
<dbReference type="InterPro" id="IPR036894">
    <property type="entry name" value="YbaB-like_sf"/>
</dbReference>
<dbReference type="Proteomes" id="UP000627838">
    <property type="component" value="Unassembled WGS sequence"/>
</dbReference>
<dbReference type="GO" id="GO:0003677">
    <property type="term" value="F:DNA binding"/>
    <property type="evidence" value="ECO:0007669"/>
    <property type="project" value="UniProtKB-KW"/>
</dbReference>
<sequence>MDEWPASREGVRPVQDGRAPSGPAPGALQATGVSRNGLITVVLNFEGRVEDLTIAPEALRTSPRRDSTAIAAEIQEAFNDAVDNLERTIRESTGGLLGGVETELDQLVERYESTMLQLTDDIAEAGRKLGAFSSDPAKNPRNPQQ</sequence>